<gene>
    <name evidence="2" type="ORF">GFSPODELE1_LOCUS1023</name>
</gene>
<keyword evidence="1" id="KW-1133">Transmembrane helix</keyword>
<name>A0ABP1CNC5_9APHY</name>
<feature type="transmembrane region" description="Helical" evidence="1">
    <location>
        <begin position="400"/>
        <end position="419"/>
    </location>
</feature>
<keyword evidence="1" id="KW-0812">Transmembrane</keyword>
<proteinExistence type="predicted"/>
<keyword evidence="3" id="KW-1185">Reference proteome</keyword>
<reference evidence="3" key="1">
    <citation type="submission" date="2024-04" db="EMBL/GenBank/DDBJ databases">
        <authorList>
            <person name="Shaw F."/>
            <person name="Minotto A."/>
        </authorList>
    </citation>
    <scope>NUCLEOTIDE SEQUENCE [LARGE SCALE GENOMIC DNA]</scope>
</reference>
<dbReference type="PROSITE" id="PS51257">
    <property type="entry name" value="PROKAR_LIPOPROTEIN"/>
    <property type="match status" value="1"/>
</dbReference>
<dbReference type="Proteomes" id="UP001497453">
    <property type="component" value="Chromosome 1"/>
</dbReference>
<protein>
    <submittedName>
        <fullName evidence="2">Uncharacterized protein</fullName>
    </submittedName>
</protein>
<evidence type="ECO:0000313" key="3">
    <source>
        <dbReference type="Proteomes" id="UP001497453"/>
    </source>
</evidence>
<keyword evidence="1" id="KW-0472">Membrane</keyword>
<organism evidence="2 3">
    <name type="scientific">Somion occarium</name>
    <dbReference type="NCBI Taxonomy" id="3059160"/>
    <lineage>
        <taxon>Eukaryota</taxon>
        <taxon>Fungi</taxon>
        <taxon>Dikarya</taxon>
        <taxon>Basidiomycota</taxon>
        <taxon>Agaricomycotina</taxon>
        <taxon>Agaricomycetes</taxon>
        <taxon>Polyporales</taxon>
        <taxon>Cerrenaceae</taxon>
        <taxon>Somion</taxon>
    </lineage>
</organism>
<sequence>MSDHRDGPAVLVLLSFFAHSFFGCCIPRSFLSTLSFLVIIGISAIFKSCFVYALPIAKNGQIFTNALAIIDAPQMNRYVEICYNSDRCMFKFHHPHHSVQHAGSNLVLAIDVSGNGKISQAASIPNSGLPYSFQSLNIFLVSTQASLNLTISEGPDFLTQEPGSTVKHLNWPIPKCVPADQYNLSFYETSFIQGESHFTITTYPVSVENTSQNGTCSEGINPLLPTPQTDYAPGISPWLDPSITTFNPSGTESPATATTPYMPGIITVTVGPSGMVAWPLTVIPSGIPTTVYVQPTSRPSASANVVTVTQFLGTTTLLAGMGSAQGEAVTVTVSPTPVTVVFVSVETMISTTTAPGTTQILTSTRTLPMMTTTAMVGPDNAAGSNSFIPINAALPSVRTLFSFWTWFVPFIVASVMLSIL</sequence>
<feature type="transmembrane region" description="Helical" evidence="1">
    <location>
        <begin position="33"/>
        <end position="54"/>
    </location>
</feature>
<evidence type="ECO:0000256" key="1">
    <source>
        <dbReference type="SAM" id="Phobius"/>
    </source>
</evidence>
<dbReference type="EMBL" id="OZ037944">
    <property type="protein sequence ID" value="CAL1696069.1"/>
    <property type="molecule type" value="Genomic_DNA"/>
</dbReference>
<evidence type="ECO:0000313" key="2">
    <source>
        <dbReference type="EMBL" id="CAL1696069.1"/>
    </source>
</evidence>
<accession>A0ABP1CNC5</accession>